<evidence type="ECO:0000256" key="6">
    <source>
        <dbReference type="ARBA" id="ARBA00022989"/>
    </source>
</evidence>
<gene>
    <name evidence="9" type="ORF">METZ01_LOCUS386870</name>
</gene>
<dbReference type="InterPro" id="IPR006667">
    <property type="entry name" value="SLC41_membr_dom"/>
</dbReference>
<protein>
    <recommendedName>
        <fullName evidence="8">SLC41A/MgtE integral membrane domain-containing protein</fullName>
    </recommendedName>
</protein>
<evidence type="ECO:0000256" key="2">
    <source>
        <dbReference type="ARBA" id="ARBA00009749"/>
    </source>
</evidence>
<keyword evidence="6" id="KW-1133">Transmembrane helix</keyword>
<dbReference type="PANTHER" id="PTHR41394:SF5">
    <property type="entry name" value="SLC41A_MGTE INTEGRAL MEMBRANE DOMAIN-CONTAINING PROTEIN"/>
    <property type="match status" value="1"/>
</dbReference>
<dbReference type="Gene3D" id="1.10.357.20">
    <property type="entry name" value="SLC41 divalent cation transporters, integral membrane domain"/>
    <property type="match status" value="1"/>
</dbReference>
<evidence type="ECO:0000259" key="8">
    <source>
        <dbReference type="Pfam" id="PF01769"/>
    </source>
</evidence>
<evidence type="ECO:0000256" key="7">
    <source>
        <dbReference type="ARBA" id="ARBA00023136"/>
    </source>
</evidence>
<dbReference type="AlphaFoldDB" id="A0A382UIA8"/>
<evidence type="ECO:0000256" key="4">
    <source>
        <dbReference type="ARBA" id="ARBA00022692"/>
    </source>
</evidence>
<evidence type="ECO:0000256" key="5">
    <source>
        <dbReference type="ARBA" id="ARBA00022842"/>
    </source>
</evidence>
<dbReference type="InterPro" id="IPR036739">
    <property type="entry name" value="SLC41_membr_dom_sf"/>
</dbReference>
<feature type="domain" description="SLC41A/MgtE integral membrane" evidence="8">
    <location>
        <begin position="1"/>
        <end position="42"/>
    </location>
</feature>
<comment type="similarity">
    <text evidence="2">Belongs to the SLC41A transporter family.</text>
</comment>
<evidence type="ECO:0000256" key="3">
    <source>
        <dbReference type="ARBA" id="ARBA00022448"/>
    </source>
</evidence>
<dbReference type="GO" id="GO:0008324">
    <property type="term" value="F:monoatomic cation transmembrane transporter activity"/>
    <property type="evidence" value="ECO:0007669"/>
    <property type="project" value="InterPro"/>
</dbReference>
<keyword evidence="7" id="KW-0472">Membrane</keyword>
<keyword evidence="5" id="KW-0460">Magnesium</keyword>
<dbReference type="GO" id="GO:0016020">
    <property type="term" value="C:membrane"/>
    <property type="evidence" value="ECO:0007669"/>
    <property type="project" value="UniProtKB-SubCell"/>
</dbReference>
<accession>A0A382UIA8</accession>
<dbReference type="SUPFAM" id="SSF161093">
    <property type="entry name" value="MgtE membrane domain-like"/>
    <property type="match status" value="1"/>
</dbReference>
<dbReference type="Pfam" id="PF01769">
    <property type="entry name" value="MgtE"/>
    <property type="match status" value="1"/>
</dbReference>
<evidence type="ECO:0000313" key="9">
    <source>
        <dbReference type="EMBL" id="SVD34016.1"/>
    </source>
</evidence>
<dbReference type="EMBL" id="UINC01144478">
    <property type="protein sequence ID" value="SVD34016.1"/>
    <property type="molecule type" value="Genomic_DNA"/>
</dbReference>
<name>A0A382UIA8_9ZZZZ</name>
<comment type="subcellular location">
    <subcellularLocation>
        <location evidence="1">Membrane</location>
        <topology evidence="1">Multi-pass membrane protein</topology>
    </subcellularLocation>
</comment>
<evidence type="ECO:0000256" key="1">
    <source>
        <dbReference type="ARBA" id="ARBA00004141"/>
    </source>
</evidence>
<keyword evidence="3" id="KW-0813">Transport</keyword>
<organism evidence="9">
    <name type="scientific">marine metagenome</name>
    <dbReference type="NCBI Taxonomy" id="408172"/>
    <lineage>
        <taxon>unclassified sequences</taxon>
        <taxon>metagenomes</taxon>
        <taxon>ecological metagenomes</taxon>
    </lineage>
</organism>
<dbReference type="PANTHER" id="PTHR41394">
    <property type="entry name" value="MAGNESIUM TRANSPORTER MGTE"/>
    <property type="match status" value="1"/>
</dbReference>
<keyword evidence="4" id="KW-0812">Transmembrane</keyword>
<proteinExistence type="inferred from homology"/>
<feature type="non-terminal residue" evidence="9">
    <location>
        <position position="1"/>
    </location>
</feature>
<sequence length="54" mass="5606">AATVGSTIPIILKRMNIDPALATGPFITTTNDIIGIAIYLGLAFNVSFSPLIST</sequence>
<reference evidence="9" key="1">
    <citation type="submission" date="2018-05" db="EMBL/GenBank/DDBJ databases">
        <authorList>
            <person name="Lanie J.A."/>
            <person name="Ng W.-L."/>
            <person name="Kazmierczak K.M."/>
            <person name="Andrzejewski T.M."/>
            <person name="Davidsen T.M."/>
            <person name="Wayne K.J."/>
            <person name="Tettelin H."/>
            <person name="Glass J.I."/>
            <person name="Rusch D."/>
            <person name="Podicherti R."/>
            <person name="Tsui H.-C.T."/>
            <person name="Winkler M.E."/>
        </authorList>
    </citation>
    <scope>NUCLEOTIDE SEQUENCE</scope>
</reference>